<dbReference type="EMBL" id="JAEOAH010000033">
    <property type="protein sequence ID" value="MBK3496516.1"/>
    <property type="molecule type" value="Genomic_DNA"/>
</dbReference>
<reference evidence="2 3" key="1">
    <citation type="submission" date="2020-12" db="EMBL/GenBank/DDBJ databases">
        <title>YIM B01967 draft genome.</title>
        <authorList>
            <person name="Yan X."/>
        </authorList>
    </citation>
    <scope>NUCLEOTIDE SEQUENCE [LARGE SCALE GENOMIC DNA]</scope>
    <source>
        <strain evidence="2 3">YIM B01967</strain>
    </source>
</reference>
<evidence type="ECO:0000256" key="1">
    <source>
        <dbReference type="SAM" id="Phobius"/>
    </source>
</evidence>
<comment type="caution">
    <text evidence="2">The sequence shown here is derived from an EMBL/GenBank/DDBJ whole genome shotgun (WGS) entry which is preliminary data.</text>
</comment>
<evidence type="ECO:0000313" key="3">
    <source>
        <dbReference type="Proteomes" id="UP000618943"/>
    </source>
</evidence>
<feature type="transmembrane region" description="Helical" evidence="1">
    <location>
        <begin position="60"/>
        <end position="78"/>
    </location>
</feature>
<keyword evidence="3" id="KW-1185">Reference proteome</keyword>
<feature type="transmembrane region" description="Helical" evidence="1">
    <location>
        <begin position="84"/>
        <end position="108"/>
    </location>
</feature>
<gene>
    <name evidence="2" type="ORF">JFL43_16960</name>
</gene>
<feature type="transmembrane region" description="Helical" evidence="1">
    <location>
        <begin position="163"/>
        <end position="182"/>
    </location>
</feature>
<dbReference type="Proteomes" id="UP000618943">
    <property type="component" value="Unassembled WGS sequence"/>
</dbReference>
<evidence type="ECO:0000313" key="2">
    <source>
        <dbReference type="EMBL" id="MBK3496516.1"/>
    </source>
</evidence>
<feature type="transmembrane region" description="Helical" evidence="1">
    <location>
        <begin position="217"/>
        <end position="236"/>
    </location>
</feature>
<accession>A0ABS1HAP8</accession>
<dbReference type="RefSeq" id="WP_200749973.1">
    <property type="nucleotide sequence ID" value="NZ_JAEOAH010000033.1"/>
</dbReference>
<name>A0ABS1HAP8_9BACL</name>
<organism evidence="2 3">
    <name type="scientific">Viridibacillus soli</name>
    <dbReference type="NCBI Taxonomy" id="2798301"/>
    <lineage>
        <taxon>Bacteria</taxon>
        <taxon>Bacillati</taxon>
        <taxon>Bacillota</taxon>
        <taxon>Bacilli</taxon>
        <taxon>Bacillales</taxon>
        <taxon>Caryophanaceae</taxon>
        <taxon>Viridibacillus</taxon>
    </lineage>
</organism>
<feature type="transmembrane region" description="Helical" evidence="1">
    <location>
        <begin position="129"/>
        <end position="151"/>
    </location>
</feature>
<proteinExistence type="predicted"/>
<keyword evidence="1" id="KW-0812">Transmembrane</keyword>
<keyword evidence="1" id="KW-1133">Transmembrane helix</keyword>
<protein>
    <submittedName>
        <fullName evidence="2">Uncharacterized protein</fullName>
    </submittedName>
</protein>
<keyword evidence="1" id="KW-0472">Membrane</keyword>
<sequence>MKDKKVKNTLEKYRVPQIPNSLIDNTVGLAKRAFERTGIKYEMSFREILVGQIKYISPSLWVIQAALLFIILVFLLVSNSTHNAYQSVITTISVASPIIALVVIPELAKSFNHHVWEMESTCKFDLQKLLAIRLIIIGALDMFVITIMVVITSTFYELSFINISLYILVPFNMASSIYLYILRRIRGKAATIICLTVGIFMALGVGLLAVYSELYTLISTFIWMTMFIFSTVVLVYELIHMLKSLQEGEKLEWNLP</sequence>
<feature type="transmembrane region" description="Helical" evidence="1">
    <location>
        <begin position="189"/>
        <end position="211"/>
    </location>
</feature>